<keyword evidence="1" id="KW-0472">Membrane</keyword>
<proteinExistence type="predicted"/>
<protein>
    <recommendedName>
        <fullName evidence="4">DUF1360 domain-containing protein</fullName>
    </recommendedName>
</protein>
<reference evidence="2 3" key="1">
    <citation type="submission" date="2013-09" db="EMBL/GenBank/DDBJ databases">
        <title>High correlation between genotypes and phenotypes of environmental bacteria Comamonas testosteroni strains.</title>
        <authorList>
            <person name="Liu L."/>
            <person name="Zhu W."/>
            <person name="Xia X."/>
            <person name="Xu B."/>
            <person name="Luo M."/>
            <person name="Wang G."/>
        </authorList>
    </citation>
    <scope>NUCLEOTIDE SEQUENCE [LARGE SCALE GENOMIC DNA]</scope>
    <source>
        <strain evidence="2 3">JL14</strain>
    </source>
</reference>
<evidence type="ECO:0008006" key="4">
    <source>
        <dbReference type="Google" id="ProtNLM"/>
    </source>
</evidence>
<keyword evidence="1" id="KW-0812">Transmembrane</keyword>
<accession>A0A0E3BDQ8</accession>
<dbReference type="Pfam" id="PF07098">
    <property type="entry name" value="DUF1360"/>
    <property type="match status" value="1"/>
</dbReference>
<evidence type="ECO:0000313" key="3">
    <source>
        <dbReference type="Proteomes" id="UP000029567"/>
    </source>
</evidence>
<dbReference type="RefSeq" id="WP_034381170.1">
    <property type="nucleotide sequence ID" value="NZ_AWTN01000102.1"/>
</dbReference>
<keyword evidence="1" id="KW-1133">Transmembrane helix</keyword>
<evidence type="ECO:0000256" key="1">
    <source>
        <dbReference type="SAM" id="Phobius"/>
    </source>
</evidence>
<organism evidence="2 3">
    <name type="scientific">Comamonas thiooxydans</name>
    <dbReference type="NCBI Taxonomy" id="363952"/>
    <lineage>
        <taxon>Bacteria</taxon>
        <taxon>Pseudomonadati</taxon>
        <taxon>Pseudomonadota</taxon>
        <taxon>Betaproteobacteria</taxon>
        <taxon>Burkholderiales</taxon>
        <taxon>Comamonadaceae</taxon>
        <taxon>Comamonas</taxon>
    </lineage>
</organism>
<dbReference type="EMBL" id="AWTN01000102">
    <property type="protein sequence ID" value="KGG88930.1"/>
    <property type="molecule type" value="Genomic_DNA"/>
</dbReference>
<comment type="caution">
    <text evidence="2">The sequence shown here is derived from an EMBL/GenBank/DDBJ whole genome shotgun (WGS) entry which is preliminary data.</text>
</comment>
<feature type="transmembrane region" description="Helical" evidence="1">
    <location>
        <begin position="48"/>
        <end position="71"/>
    </location>
</feature>
<evidence type="ECO:0000313" key="2">
    <source>
        <dbReference type="EMBL" id="KGG88930.1"/>
    </source>
</evidence>
<dbReference type="AlphaFoldDB" id="A0A0E3BDQ8"/>
<feature type="transmembrane region" description="Helical" evidence="1">
    <location>
        <begin position="83"/>
        <end position="108"/>
    </location>
</feature>
<sequence>MNIVWSNSASALWVCVVIAIAAASISYTITMTELFAPVRSWSQKLGHMIGYLFTCFYCMSHWVVIAAVMIYRPRLIQGDLLSADLIVSIFFTITVAALVCGLLFRVFLTAMTMKLKQKEMAEAMSK</sequence>
<gene>
    <name evidence="2" type="ORF">P245_17530</name>
</gene>
<dbReference type="InterPro" id="IPR010773">
    <property type="entry name" value="Mycophage_PG1_Gp7"/>
</dbReference>
<feature type="transmembrane region" description="Helical" evidence="1">
    <location>
        <begin position="12"/>
        <end position="36"/>
    </location>
</feature>
<name>A0A0E3BDQ8_9BURK</name>
<dbReference type="Proteomes" id="UP000029567">
    <property type="component" value="Unassembled WGS sequence"/>
</dbReference>